<dbReference type="SUPFAM" id="SSF49785">
    <property type="entry name" value="Galactose-binding domain-like"/>
    <property type="match status" value="1"/>
</dbReference>
<feature type="chain" id="PRO_5045641542" evidence="4">
    <location>
        <begin position="33"/>
        <end position="661"/>
    </location>
</feature>
<evidence type="ECO:0000259" key="5">
    <source>
        <dbReference type="Pfam" id="PF00150"/>
    </source>
</evidence>
<dbReference type="PANTHER" id="PTHR31297:SF17">
    <property type="entry name" value="ENDOGLUCANASE"/>
    <property type="match status" value="1"/>
</dbReference>
<keyword evidence="1 4" id="KW-0732">Signal</keyword>
<dbReference type="Gene3D" id="3.20.20.80">
    <property type="entry name" value="Glycosidases"/>
    <property type="match status" value="1"/>
</dbReference>
<evidence type="ECO:0000256" key="4">
    <source>
        <dbReference type="SAM" id="SignalP"/>
    </source>
</evidence>
<feature type="signal peptide" evidence="4">
    <location>
        <begin position="1"/>
        <end position="32"/>
    </location>
</feature>
<dbReference type="NCBIfam" id="TIGR04183">
    <property type="entry name" value="Por_Secre_tail"/>
    <property type="match status" value="1"/>
</dbReference>
<dbReference type="InterPro" id="IPR001547">
    <property type="entry name" value="Glyco_hydro_5"/>
</dbReference>
<dbReference type="InterPro" id="IPR017853">
    <property type="entry name" value="GH"/>
</dbReference>
<dbReference type="InterPro" id="IPR008979">
    <property type="entry name" value="Galactose-bd-like_sf"/>
</dbReference>
<keyword evidence="3" id="KW-0326">Glycosidase</keyword>
<dbReference type="EMBL" id="JACOAF010000021">
    <property type="protein sequence ID" value="MBC3539854.1"/>
    <property type="molecule type" value="Genomic_DNA"/>
</dbReference>
<dbReference type="Pfam" id="PF00150">
    <property type="entry name" value="Cellulase"/>
    <property type="match status" value="1"/>
</dbReference>
<evidence type="ECO:0000256" key="2">
    <source>
        <dbReference type="ARBA" id="ARBA00022801"/>
    </source>
</evidence>
<dbReference type="RefSeq" id="WP_186636357.1">
    <property type="nucleotide sequence ID" value="NZ_JACOAF010000021.1"/>
</dbReference>
<feature type="domain" description="Secretion system C-terminal sorting" evidence="6">
    <location>
        <begin position="589"/>
        <end position="659"/>
    </location>
</feature>
<evidence type="ECO:0000313" key="8">
    <source>
        <dbReference type="Proteomes" id="UP000659698"/>
    </source>
</evidence>
<comment type="caution">
    <text evidence="7">The sequence shown here is derived from an EMBL/GenBank/DDBJ whole genome shotgun (WGS) entry which is preliminary data.</text>
</comment>
<dbReference type="PROSITE" id="PS00659">
    <property type="entry name" value="GLYCOSYL_HYDROL_F5"/>
    <property type="match status" value="1"/>
</dbReference>
<dbReference type="Gene3D" id="2.60.120.430">
    <property type="entry name" value="Galactose-binding lectin"/>
    <property type="match status" value="1"/>
</dbReference>
<evidence type="ECO:0000256" key="1">
    <source>
        <dbReference type="ARBA" id="ARBA00022729"/>
    </source>
</evidence>
<dbReference type="SUPFAM" id="SSF51445">
    <property type="entry name" value="(Trans)glycosidases"/>
    <property type="match status" value="1"/>
</dbReference>
<dbReference type="InterPro" id="IPR018087">
    <property type="entry name" value="Glyco_hydro_5_CS"/>
</dbReference>
<dbReference type="InterPro" id="IPR050386">
    <property type="entry name" value="Glycosyl_hydrolase_5"/>
</dbReference>
<organism evidence="7 8">
    <name type="scientific">Rufibacter sediminis</name>
    <dbReference type="NCBI Taxonomy" id="2762756"/>
    <lineage>
        <taxon>Bacteria</taxon>
        <taxon>Pseudomonadati</taxon>
        <taxon>Bacteroidota</taxon>
        <taxon>Cytophagia</taxon>
        <taxon>Cytophagales</taxon>
        <taxon>Hymenobacteraceae</taxon>
        <taxon>Rufibacter</taxon>
    </lineage>
</organism>
<name>A0ABR6VRM8_9BACT</name>
<keyword evidence="8" id="KW-1185">Reference proteome</keyword>
<dbReference type="Proteomes" id="UP000659698">
    <property type="component" value="Unassembled WGS sequence"/>
</dbReference>
<keyword evidence="2" id="KW-0378">Hydrolase</keyword>
<sequence length="661" mass="74974">MNTPRRNQQNTSLWLLLTPLLLLFLSSFPVLAQEAPFKKGVNLTNWFQANSAREIQFSRYTKQDFEQIKSLGVDVIRLPINLHAMTKGAPAHTLDPLFLSFLDEAVTWAEDLNLHLILDNHSFDPIADTQPQVEGVLEKTWTQMAQHYKDRSDRLYFEILNEPHGISDSQWNAIQGRIIQAIRRQDTRHTLIVGATNFNSYQNLAQLPVYPDNKLIYTFHFYDPFLFTHQGATWQVPSLGPLANVPFPYRAQDMPSLPTSLRGTWLESAYQNYPQEGTVAKVKQLLDIAVAFQQTRNVPVFCGEFGVFMPNSRPADRVFWYDTVRRYLEEKGIAWTTWDYHGDFGLFNRGGSDLFQHDLNVPLLQALGFTVPPQTPYVKQPRTSGFAVYTDFLGKDIRNASYGAGTLNFYADQKPNNGRYSLAWANAERYSSIAFDFQPDQDLSLLKQEGYALDFLFRGTAPATSVDIRFLDTKTTDPSDHPWRNVVTLSAQQVPFDGRWHHVRLPLSSFTEQGSWDNNAWHNPEGKFDWSSIDRLEITAEHGDLGQTKLWFDNIYISNQDTAKVYENSVYTGGVTGSKGELDAGKLNVYPNPANAYLVLETTLPGQLSLELSSSVGTVVSKTTFSRSMKLPTASLASGTYFLKITDAQGKYSTRKVVIRH</sequence>
<gene>
    <name evidence="7" type="ORF">H7U12_09180</name>
</gene>
<dbReference type="Pfam" id="PF18962">
    <property type="entry name" value="Por_Secre_tail"/>
    <property type="match status" value="1"/>
</dbReference>
<proteinExistence type="predicted"/>
<dbReference type="PANTHER" id="PTHR31297">
    <property type="entry name" value="GLUCAN ENDO-1,6-BETA-GLUCOSIDASE B"/>
    <property type="match status" value="1"/>
</dbReference>
<evidence type="ECO:0000256" key="3">
    <source>
        <dbReference type="ARBA" id="ARBA00023295"/>
    </source>
</evidence>
<reference evidence="7 8" key="1">
    <citation type="journal article" date="2019" name="Int. J. Syst. Evol. Microbiol.">
        <title>Rufibacter sediminis sp. nov., isolated from freshwater lake sediment.</title>
        <authorList>
            <person name="Qu J.H."/>
            <person name="Zhang L.J."/>
            <person name="Fu Y.H."/>
            <person name="Li H.F."/>
        </authorList>
    </citation>
    <scope>NUCLEOTIDE SEQUENCE [LARGE SCALE GENOMIC DNA]</scope>
    <source>
        <strain evidence="7 8">H-1</strain>
    </source>
</reference>
<dbReference type="InterPro" id="IPR026444">
    <property type="entry name" value="Secre_tail"/>
</dbReference>
<accession>A0ABR6VRM8</accession>
<evidence type="ECO:0000259" key="6">
    <source>
        <dbReference type="Pfam" id="PF18962"/>
    </source>
</evidence>
<feature type="domain" description="Glycoside hydrolase family 5" evidence="5">
    <location>
        <begin position="45"/>
        <end position="341"/>
    </location>
</feature>
<evidence type="ECO:0000313" key="7">
    <source>
        <dbReference type="EMBL" id="MBC3539854.1"/>
    </source>
</evidence>
<protein>
    <submittedName>
        <fullName evidence="7">Cellulase family glycosylhydrolase</fullName>
    </submittedName>
</protein>